<reference evidence="2 3" key="1">
    <citation type="submission" date="2013-09" db="EMBL/GenBank/DDBJ databases">
        <title>Genome sequencing of Phaeobacter antarcticus sp. nov. SM1211.</title>
        <authorList>
            <person name="Zhang X.-Y."/>
            <person name="Liu C."/>
            <person name="Chen X.-L."/>
            <person name="Xie B.-B."/>
            <person name="Qin Q.-L."/>
            <person name="Rong J.-C."/>
            <person name="Zhang Y.-Z."/>
        </authorList>
    </citation>
    <scope>NUCLEOTIDE SEQUENCE [LARGE SCALE GENOMIC DNA]</scope>
    <source>
        <strain evidence="2 3">SM1211</strain>
    </source>
</reference>
<dbReference type="Pfam" id="PF05015">
    <property type="entry name" value="HigB-like_toxin"/>
    <property type="match status" value="1"/>
</dbReference>
<name>A0A2G8RF82_9RHOB</name>
<evidence type="ECO:0000313" key="2">
    <source>
        <dbReference type="EMBL" id="PIL20256.1"/>
    </source>
</evidence>
<dbReference type="Proteomes" id="UP000231259">
    <property type="component" value="Unassembled WGS sequence"/>
</dbReference>
<dbReference type="PANTHER" id="PTHR40266:SF2">
    <property type="entry name" value="TOXIN HIGB-1"/>
    <property type="match status" value="1"/>
</dbReference>
<comment type="caution">
    <text evidence="2">The sequence shown here is derived from an EMBL/GenBank/DDBJ whole genome shotgun (WGS) entry which is preliminary data.</text>
</comment>
<protein>
    <submittedName>
        <fullName evidence="2">Plasmid maintenance system killer</fullName>
    </submittedName>
</protein>
<organism evidence="2 3">
    <name type="scientific">Puniceibacterium antarcticum</name>
    <dbReference type="NCBI Taxonomy" id="1206336"/>
    <lineage>
        <taxon>Bacteria</taxon>
        <taxon>Pseudomonadati</taxon>
        <taxon>Pseudomonadota</taxon>
        <taxon>Alphaproteobacteria</taxon>
        <taxon>Rhodobacterales</taxon>
        <taxon>Paracoccaceae</taxon>
        <taxon>Puniceibacterium</taxon>
    </lineage>
</organism>
<feature type="region of interest" description="Disordered" evidence="1">
    <location>
        <begin position="1"/>
        <end position="20"/>
    </location>
</feature>
<dbReference type="Gene3D" id="3.30.2310.20">
    <property type="entry name" value="RelE-like"/>
    <property type="match status" value="1"/>
</dbReference>
<sequence>MIQSTEGKRAARQVRQGFPGGPLEAQGAMLSVLDPAVAVEDLRFPPDNNLEQLKGDRAGRHSVGINGQWRICFVWTQNGPAEVKIVDCR</sequence>
<dbReference type="AlphaFoldDB" id="A0A2G8RF82"/>
<dbReference type="RefSeq" id="WP_099910764.1">
    <property type="nucleotide sequence ID" value="NZ_AWWI01000064.1"/>
</dbReference>
<dbReference type="InterPro" id="IPR007711">
    <property type="entry name" value="HigB-1"/>
</dbReference>
<dbReference type="PANTHER" id="PTHR40266">
    <property type="entry name" value="TOXIN HIGB-1"/>
    <property type="match status" value="1"/>
</dbReference>
<dbReference type="OrthoDB" id="9801102at2"/>
<accession>A0A2G8RF82</accession>
<evidence type="ECO:0000313" key="3">
    <source>
        <dbReference type="Proteomes" id="UP000231259"/>
    </source>
</evidence>
<evidence type="ECO:0000256" key="1">
    <source>
        <dbReference type="SAM" id="MobiDB-lite"/>
    </source>
</evidence>
<gene>
    <name evidence="2" type="ORF">P775_09910</name>
</gene>
<dbReference type="SUPFAM" id="SSF143011">
    <property type="entry name" value="RelE-like"/>
    <property type="match status" value="1"/>
</dbReference>
<dbReference type="EMBL" id="AWWI01000064">
    <property type="protein sequence ID" value="PIL20256.1"/>
    <property type="molecule type" value="Genomic_DNA"/>
</dbReference>
<dbReference type="InterPro" id="IPR035093">
    <property type="entry name" value="RelE/ParE_toxin_dom_sf"/>
</dbReference>
<keyword evidence="3" id="KW-1185">Reference proteome</keyword>
<proteinExistence type="predicted"/>